<dbReference type="InterPro" id="IPR057666">
    <property type="entry name" value="DrpA_SLOG"/>
</dbReference>
<dbReference type="NCBIfam" id="TIGR00732">
    <property type="entry name" value="dprA"/>
    <property type="match status" value="1"/>
</dbReference>
<dbReference type="RefSeq" id="WP_278012291.1">
    <property type="nucleotide sequence ID" value="NZ_CP121208.1"/>
</dbReference>
<comment type="similarity">
    <text evidence="1">Belongs to the DprA/Smf family.</text>
</comment>
<dbReference type="EMBL" id="CP121208">
    <property type="protein sequence ID" value="WFM82865.1"/>
    <property type="molecule type" value="Genomic_DNA"/>
</dbReference>
<sequence>MRIDDEHKAAIDWTRITEGPDPIAVGLVDRLGYVAGLAAVETGQGLVLQEQKMRPRWLSRMRTLRPFEYSCLDKLHTAVLIPSDSEWPSQLDSLGDNRPLALWIRGNIEALSDPALSIVGSRDCSSYGSRIAGDIAFMFASRGIAIISGGAFGIDACAHRGALAAGGRTVIVSAAGVDRAYPASHDSLFEETYRAGAVVSESPIGCAPYKFRFLARNRIIAALGLATVVVEAPFRSGALSTARHAMEIGREVAAFPGPIDAPTSVGCHELIRHGANLVTSAEHIIELIEPLGSSPLAAESFFTPHDDDLDPLTRRLLDALPKRGGSQIADVARCAGVSLPEALDGMARLRAQGKVRYNEGRWSLCH</sequence>
<proteinExistence type="inferred from homology"/>
<evidence type="ECO:0000313" key="3">
    <source>
        <dbReference type="EMBL" id="WFM82865.1"/>
    </source>
</evidence>
<feature type="domain" description="Smf/DprA SLOG" evidence="2">
    <location>
        <begin position="79"/>
        <end position="288"/>
    </location>
</feature>
<name>A0ABY8FYN3_9ACTO</name>
<evidence type="ECO:0000313" key="4">
    <source>
        <dbReference type="Proteomes" id="UP001215216"/>
    </source>
</evidence>
<keyword evidence="4" id="KW-1185">Reference proteome</keyword>
<gene>
    <name evidence="3" type="primary">dprA</name>
    <name evidence="3" type="ORF">P7079_05520</name>
</gene>
<dbReference type="SUPFAM" id="SSF102405">
    <property type="entry name" value="MCP/YpsA-like"/>
    <property type="match status" value="1"/>
</dbReference>
<dbReference type="Gene3D" id="3.40.50.450">
    <property type="match status" value="1"/>
</dbReference>
<dbReference type="Proteomes" id="UP001215216">
    <property type="component" value="Chromosome"/>
</dbReference>
<evidence type="ECO:0000259" key="2">
    <source>
        <dbReference type="Pfam" id="PF02481"/>
    </source>
</evidence>
<reference evidence="3 4" key="1">
    <citation type="submission" date="2023-03" db="EMBL/GenBank/DDBJ databases">
        <title>Complete genome of Arcanobacterium canis strain DSM 25104 isolated in 2010 from a canine otitis externa in Germany.</title>
        <authorList>
            <person name="Borowiak M."/>
            <person name="Kreitlow A."/>
            <person name="Malorny B."/>
            <person name="Laemmler C."/>
            <person name="Prenger-Berninghoff E."/>
            <person name="Ploetz M."/>
            <person name="Abdulmawjood A."/>
        </authorList>
    </citation>
    <scope>NUCLEOTIDE SEQUENCE [LARGE SCALE GENOMIC DNA]</scope>
    <source>
        <strain evidence="3 4">DSM 25104</strain>
    </source>
</reference>
<dbReference type="PANTHER" id="PTHR43022:SF1">
    <property type="entry name" value="PROTEIN SMF"/>
    <property type="match status" value="1"/>
</dbReference>
<accession>A0ABY8FYN3</accession>
<dbReference type="InterPro" id="IPR003488">
    <property type="entry name" value="DprA"/>
</dbReference>
<protein>
    <submittedName>
        <fullName evidence="3">DNA-processing protein DprA</fullName>
    </submittedName>
</protein>
<dbReference type="Pfam" id="PF02481">
    <property type="entry name" value="DNA_processg_A"/>
    <property type="match status" value="1"/>
</dbReference>
<dbReference type="PANTHER" id="PTHR43022">
    <property type="entry name" value="PROTEIN SMF"/>
    <property type="match status" value="1"/>
</dbReference>
<organism evidence="3 4">
    <name type="scientific">Arcanobacterium canis</name>
    <dbReference type="NCBI Taxonomy" id="999183"/>
    <lineage>
        <taxon>Bacteria</taxon>
        <taxon>Bacillati</taxon>
        <taxon>Actinomycetota</taxon>
        <taxon>Actinomycetes</taxon>
        <taxon>Actinomycetales</taxon>
        <taxon>Actinomycetaceae</taxon>
        <taxon>Arcanobacterium</taxon>
    </lineage>
</organism>
<evidence type="ECO:0000256" key="1">
    <source>
        <dbReference type="ARBA" id="ARBA00006525"/>
    </source>
</evidence>